<dbReference type="InterPro" id="IPR017896">
    <property type="entry name" value="4Fe4S_Fe-S-bd"/>
</dbReference>
<dbReference type="OrthoDB" id="9800445at2"/>
<dbReference type="InterPro" id="IPR050572">
    <property type="entry name" value="Fe-S_Ferredoxin"/>
</dbReference>
<evidence type="ECO:0000256" key="3">
    <source>
        <dbReference type="ARBA" id="ARBA00023004"/>
    </source>
</evidence>
<reference evidence="6 7" key="1">
    <citation type="submission" date="2019-11" db="EMBL/GenBank/DDBJ databases">
        <title>Comparative genomics of hydrocarbon-degrading Desulfosarcina strains.</title>
        <authorList>
            <person name="Watanabe M."/>
            <person name="Kojima H."/>
            <person name="Fukui M."/>
        </authorList>
    </citation>
    <scope>NUCLEOTIDE SEQUENCE [LARGE SCALE GENOMIC DNA]</scope>
    <source>
        <strain evidence="6 7">PP31</strain>
    </source>
</reference>
<dbReference type="GO" id="GO:0046872">
    <property type="term" value="F:metal ion binding"/>
    <property type="evidence" value="ECO:0007669"/>
    <property type="project" value="UniProtKB-KW"/>
</dbReference>
<dbReference type="Gene3D" id="6.20.260.10">
    <property type="entry name" value="Adenylylsulphate reductase, beta subunit, C-terminal domain"/>
    <property type="match status" value="1"/>
</dbReference>
<evidence type="ECO:0000313" key="6">
    <source>
        <dbReference type="EMBL" id="BBO76820.1"/>
    </source>
</evidence>
<dbReference type="InterPro" id="IPR022738">
    <property type="entry name" value="AprB_C"/>
</dbReference>
<dbReference type="SUPFAM" id="SSF54862">
    <property type="entry name" value="4Fe-4S ferredoxins"/>
    <property type="match status" value="1"/>
</dbReference>
<feature type="domain" description="4Fe-4S ferredoxin-type" evidence="5">
    <location>
        <begin position="2"/>
        <end position="35"/>
    </location>
</feature>
<proteinExistence type="predicted"/>
<dbReference type="InterPro" id="IPR017900">
    <property type="entry name" value="4Fe4S_Fe_S_CS"/>
</dbReference>
<keyword evidence="4" id="KW-0411">Iron-sulfur</keyword>
<keyword evidence="7" id="KW-1185">Reference proteome</keyword>
<dbReference type="Proteomes" id="UP000427769">
    <property type="component" value="Chromosome"/>
</dbReference>
<dbReference type="AlphaFoldDB" id="A0A5K7Z7U7"/>
<dbReference type="Gene3D" id="3.30.70.20">
    <property type="match status" value="1"/>
</dbReference>
<gene>
    <name evidence="6" type="primary">aspB</name>
    <name evidence="6" type="ORF">DSCW_42370</name>
</gene>
<organism evidence="6 7">
    <name type="scientific">Desulfosarcina widdelii</name>
    <dbReference type="NCBI Taxonomy" id="947919"/>
    <lineage>
        <taxon>Bacteria</taxon>
        <taxon>Pseudomonadati</taxon>
        <taxon>Thermodesulfobacteriota</taxon>
        <taxon>Desulfobacteria</taxon>
        <taxon>Desulfobacterales</taxon>
        <taxon>Desulfosarcinaceae</taxon>
        <taxon>Desulfosarcina</taxon>
    </lineage>
</organism>
<dbReference type="RefSeq" id="WP_155305626.1">
    <property type="nucleotide sequence ID" value="NZ_AP021875.1"/>
</dbReference>
<keyword evidence="1" id="KW-0004">4Fe-4S</keyword>
<dbReference type="GO" id="GO:0051539">
    <property type="term" value="F:4 iron, 4 sulfur cluster binding"/>
    <property type="evidence" value="ECO:0007669"/>
    <property type="project" value="UniProtKB-KW"/>
</dbReference>
<dbReference type="InterPro" id="IPR011802">
    <property type="entry name" value="AprB"/>
</dbReference>
<dbReference type="PANTHER" id="PTHR43687">
    <property type="entry name" value="ADENYLYLSULFATE REDUCTASE, BETA SUBUNIT"/>
    <property type="match status" value="1"/>
</dbReference>
<evidence type="ECO:0000256" key="2">
    <source>
        <dbReference type="ARBA" id="ARBA00022723"/>
    </source>
</evidence>
<accession>A0A5K7Z7U7</accession>
<dbReference type="NCBIfam" id="TIGR02060">
    <property type="entry name" value="aprB"/>
    <property type="match status" value="1"/>
</dbReference>
<dbReference type="EMBL" id="AP021875">
    <property type="protein sequence ID" value="BBO76820.1"/>
    <property type="molecule type" value="Genomic_DNA"/>
</dbReference>
<keyword evidence="3" id="KW-0408">Iron</keyword>
<evidence type="ECO:0000313" key="7">
    <source>
        <dbReference type="Proteomes" id="UP000427769"/>
    </source>
</evidence>
<name>A0A5K7Z7U7_9BACT</name>
<dbReference type="Pfam" id="PF12139">
    <property type="entry name" value="APS-reductase_C"/>
    <property type="match status" value="1"/>
</dbReference>
<evidence type="ECO:0000256" key="1">
    <source>
        <dbReference type="ARBA" id="ARBA00022485"/>
    </source>
</evidence>
<dbReference type="KEGG" id="dwd:DSCW_42370"/>
<dbReference type="InterPro" id="IPR038465">
    <property type="entry name" value="APS_reduc_Bsu_C_sf"/>
</dbReference>
<protein>
    <submittedName>
        <fullName evidence="6">Adenylylsulfate reductase subunit beta</fullName>
    </submittedName>
</protein>
<feature type="domain" description="4Fe-4S ferredoxin-type" evidence="5">
    <location>
        <begin position="38"/>
        <end position="67"/>
    </location>
</feature>
<sequence>MPSFVIDEKCDGCKGGDKTACMYICPNDLMVLDVDRMKAYNAEPDMCWECYNCVKICPTQAIEVRGYADFTPLGASVVPMRGSEDIMWTVKFRGGTIKRFKFPIRTTPEGEAKPDGGFGIGPGKLDDQLLFTEPASLKANQLWTLGD</sequence>
<dbReference type="PROSITE" id="PS00198">
    <property type="entry name" value="4FE4S_FER_1"/>
    <property type="match status" value="1"/>
</dbReference>
<dbReference type="PROSITE" id="PS51379">
    <property type="entry name" value="4FE4S_FER_2"/>
    <property type="match status" value="2"/>
</dbReference>
<keyword evidence="2" id="KW-0479">Metal-binding</keyword>
<dbReference type="Pfam" id="PF12838">
    <property type="entry name" value="Fer4_7"/>
    <property type="match status" value="1"/>
</dbReference>
<evidence type="ECO:0000259" key="5">
    <source>
        <dbReference type="PROSITE" id="PS51379"/>
    </source>
</evidence>
<dbReference type="PANTHER" id="PTHR43687:SF1">
    <property type="entry name" value="FERREDOXIN III"/>
    <property type="match status" value="1"/>
</dbReference>
<evidence type="ECO:0000256" key="4">
    <source>
        <dbReference type="ARBA" id="ARBA00023014"/>
    </source>
</evidence>